<evidence type="ECO:0000256" key="1">
    <source>
        <dbReference type="SAM" id="MobiDB-lite"/>
    </source>
</evidence>
<dbReference type="EMBL" id="AP027080">
    <property type="protein sequence ID" value="BDU74510.1"/>
    <property type="molecule type" value="Genomic_DNA"/>
</dbReference>
<evidence type="ECO:0000313" key="2">
    <source>
        <dbReference type="EMBL" id="BDU74510.1"/>
    </source>
</evidence>
<evidence type="ECO:0000313" key="3">
    <source>
        <dbReference type="Proteomes" id="UP001238179"/>
    </source>
</evidence>
<sequence length="58" mass="6120">MSPVLRSTSTPLDTRNAGSGSPGRSTDPGQAGPRTPFPANRPADVPELQDGWSFRLLV</sequence>
<accession>A0AA48KAX3</accession>
<protein>
    <submittedName>
        <fullName evidence="2">Uncharacterized protein</fullName>
    </submittedName>
</protein>
<feature type="region of interest" description="Disordered" evidence="1">
    <location>
        <begin position="1"/>
        <end position="58"/>
    </location>
</feature>
<reference evidence="3" key="1">
    <citation type="journal article" date="2023" name="Int. J. Syst. Evol. Microbiol.">
        <title>Mesoterricola silvestris gen. nov., sp. nov., Mesoterricola sediminis sp. nov., Geothrix oryzae sp. nov., Geothrix edaphica sp. nov., Geothrix rubra sp. nov., and Geothrix limicola sp. nov., six novel members of Acidobacteriota isolated from soils.</title>
        <authorList>
            <person name="Itoh H."/>
            <person name="Sugisawa Y."/>
            <person name="Mise K."/>
            <person name="Xu Z."/>
            <person name="Kuniyasu M."/>
            <person name="Ushijima N."/>
            <person name="Kawano K."/>
            <person name="Kobayashi E."/>
            <person name="Shiratori Y."/>
            <person name="Masuda Y."/>
            <person name="Senoo K."/>
        </authorList>
    </citation>
    <scope>NUCLEOTIDE SEQUENCE [LARGE SCALE GENOMIC DNA]</scope>
    <source>
        <strain evidence="3">W79</strain>
    </source>
</reference>
<feature type="compositionally biased region" description="Polar residues" evidence="1">
    <location>
        <begin position="1"/>
        <end position="28"/>
    </location>
</feature>
<dbReference type="RefSeq" id="WP_316413186.1">
    <property type="nucleotide sequence ID" value="NZ_AP027080.1"/>
</dbReference>
<keyword evidence="3" id="KW-1185">Reference proteome</keyword>
<name>A0AA48KAX3_9BACT</name>
<gene>
    <name evidence="2" type="ORF">METEAL_36840</name>
</gene>
<dbReference type="Proteomes" id="UP001238179">
    <property type="component" value="Chromosome"/>
</dbReference>
<proteinExistence type="predicted"/>
<dbReference type="AlphaFoldDB" id="A0AA48KAX3"/>
<organism evidence="2 3">
    <name type="scientific">Mesoterricola silvestris</name>
    <dbReference type="NCBI Taxonomy" id="2927979"/>
    <lineage>
        <taxon>Bacteria</taxon>
        <taxon>Pseudomonadati</taxon>
        <taxon>Acidobacteriota</taxon>
        <taxon>Holophagae</taxon>
        <taxon>Holophagales</taxon>
        <taxon>Holophagaceae</taxon>
        <taxon>Mesoterricola</taxon>
    </lineage>
</organism>
<dbReference type="KEGG" id="msil:METEAL_36840"/>